<dbReference type="EMBL" id="JTJJ01000203">
    <property type="protein sequence ID" value="KHJ65003.1"/>
    <property type="molecule type" value="Genomic_DNA"/>
</dbReference>
<name>A0A0B1QW11_9GAMM</name>
<reference evidence="1 2" key="1">
    <citation type="submission" date="2014-11" db="EMBL/GenBank/DDBJ databases">
        <title>Genome sequencing of Pantoea rodasii ND03.</title>
        <authorList>
            <person name="Muhamad Yunos N.Y."/>
            <person name="Chan K.-G."/>
        </authorList>
    </citation>
    <scope>NUCLEOTIDE SEQUENCE [LARGE SCALE GENOMIC DNA]</scope>
    <source>
        <strain evidence="1 2">ND03</strain>
    </source>
</reference>
<dbReference type="Gene3D" id="1.20.5.5260">
    <property type="match status" value="1"/>
</dbReference>
<dbReference type="NCBIfam" id="NF040640">
    <property type="entry name" value="YcgZ_fam"/>
    <property type="match status" value="1"/>
</dbReference>
<dbReference type="Pfam" id="PF10798">
    <property type="entry name" value="YmgB"/>
    <property type="match status" value="1"/>
</dbReference>
<protein>
    <submittedName>
        <fullName evidence="1">Two-component-system connector protein YcgZ</fullName>
    </submittedName>
</protein>
<evidence type="ECO:0000313" key="1">
    <source>
        <dbReference type="EMBL" id="KHJ65003.1"/>
    </source>
</evidence>
<dbReference type="AlphaFoldDB" id="A0A0B1QW11"/>
<accession>A0A0B1QW11</accession>
<organism evidence="1 2">
    <name type="scientific">Pantoea rodasii</name>
    <dbReference type="NCBI Taxonomy" id="1076549"/>
    <lineage>
        <taxon>Bacteria</taxon>
        <taxon>Pseudomonadati</taxon>
        <taxon>Pseudomonadota</taxon>
        <taxon>Gammaproteobacteria</taxon>
        <taxon>Enterobacterales</taxon>
        <taxon>Erwiniaceae</taxon>
        <taxon>Pantoea</taxon>
    </lineage>
</organism>
<dbReference type="InterPro" id="IPR024753">
    <property type="entry name" value="AriR"/>
</dbReference>
<dbReference type="RefSeq" id="WP_039337547.1">
    <property type="nucleotide sequence ID" value="NZ_JTJJ01000203.1"/>
</dbReference>
<proteinExistence type="predicted"/>
<dbReference type="GO" id="GO:0071468">
    <property type="term" value="P:cellular response to acidic pH"/>
    <property type="evidence" value="ECO:0007669"/>
    <property type="project" value="InterPro"/>
</dbReference>
<dbReference type="Proteomes" id="UP000030853">
    <property type="component" value="Unassembled WGS sequence"/>
</dbReference>
<evidence type="ECO:0000313" key="2">
    <source>
        <dbReference type="Proteomes" id="UP000030853"/>
    </source>
</evidence>
<sequence length="80" mass="9136">MRQSNTKFPDSASDIAHYFSKASAPTQQETLGQIVVEILRAGKNLNRKAICTKLLRRLEVASSLEEERHYQTLIGMLFER</sequence>
<comment type="caution">
    <text evidence="1">The sequence shown here is derived from an EMBL/GenBank/DDBJ whole genome shotgun (WGS) entry which is preliminary data.</text>
</comment>
<gene>
    <name evidence="1" type="ORF">QU24_26880</name>
</gene>